<dbReference type="PROSITE" id="PS51257">
    <property type="entry name" value="PROKAR_LIPOPROTEIN"/>
    <property type="match status" value="1"/>
</dbReference>
<accession>A0A9D1P225</accession>
<evidence type="ECO:0000313" key="1">
    <source>
        <dbReference type="EMBL" id="HIV25049.1"/>
    </source>
</evidence>
<sequence length="324" mass="35686">MKLRKSILFLLGFLVVILAVGCGGFTEDVQKDVTTASVSETTQETSTAIPTPTAKVTATPAPTTDIGQAIQAGNEPIPTMPEQEAAVDSMETRRQEVIAYEKERDGYSPSEQGSRGINEPCGYCGVTDVYISREGACAICYDKYLQQEFGWCEICGTPLTMLQSDYKRCWDCMKCQYCGTNLSGYINYDTGSLDTPDGTWTCDECFKINSLPKACDRCGKTFEESWDIVECGVYDNLPYNYICSMCSQWSCHNCGFYSEDIDAAYEGGVSVFPDCGLCTNCYEDIYGEPYLQACSICGKLVHPSGRINGICQICSEAMNVQTEF</sequence>
<gene>
    <name evidence="1" type="ORF">IAB71_04555</name>
</gene>
<dbReference type="Proteomes" id="UP000824169">
    <property type="component" value="Unassembled WGS sequence"/>
</dbReference>
<organism evidence="1 2">
    <name type="scientific">Candidatus Scatomonas pullistercoris</name>
    <dbReference type="NCBI Taxonomy" id="2840920"/>
    <lineage>
        <taxon>Bacteria</taxon>
        <taxon>Bacillati</taxon>
        <taxon>Bacillota</taxon>
        <taxon>Clostridia</taxon>
        <taxon>Lachnospirales</taxon>
        <taxon>Lachnospiraceae</taxon>
        <taxon>Lachnospiraceae incertae sedis</taxon>
        <taxon>Candidatus Scatomonas</taxon>
    </lineage>
</organism>
<protein>
    <submittedName>
        <fullName evidence="1">Uncharacterized protein</fullName>
    </submittedName>
</protein>
<name>A0A9D1P225_9FIRM</name>
<comment type="caution">
    <text evidence="1">The sequence shown here is derived from an EMBL/GenBank/DDBJ whole genome shotgun (WGS) entry which is preliminary data.</text>
</comment>
<reference evidence="1" key="2">
    <citation type="journal article" date="2021" name="PeerJ">
        <title>Extensive microbial diversity within the chicken gut microbiome revealed by metagenomics and culture.</title>
        <authorList>
            <person name="Gilroy R."/>
            <person name="Ravi A."/>
            <person name="Getino M."/>
            <person name="Pursley I."/>
            <person name="Horton D.L."/>
            <person name="Alikhan N.F."/>
            <person name="Baker D."/>
            <person name="Gharbi K."/>
            <person name="Hall N."/>
            <person name="Watson M."/>
            <person name="Adriaenssens E.M."/>
            <person name="Foster-Nyarko E."/>
            <person name="Jarju S."/>
            <person name="Secka A."/>
            <person name="Antonio M."/>
            <person name="Oren A."/>
            <person name="Chaudhuri R.R."/>
            <person name="La Ragione R."/>
            <person name="Hildebrand F."/>
            <person name="Pallen M.J."/>
        </authorList>
    </citation>
    <scope>NUCLEOTIDE SEQUENCE</scope>
    <source>
        <strain evidence="1">CHK188-20938</strain>
    </source>
</reference>
<dbReference type="AlphaFoldDB" id="A0A9D1P225"/>
<evidence type="ECO:0000313" key="2">
    <source>
        <dbReference type="Proteomes" id="UP000824169"/>
    </source>
</evidence>
<dbReference type="EMBL" id="DVOO01000013">
    <property type="protein sequence ID" value="HIV25049.1"/>
    <property type="molecule type" value="Genomic_DNA"/>
</dbReference>
<proteinExistence type="predicted"/>
<reference evidence="1" key="1">
    <citation type="submission" date="2020-10" db="EMBL/GenBank/DDBJ databases">
        <authorList>
            <person name="Gilroy R."/>
        </authorList>
    </citation>
    <scope>NUCLEOTIDE SEQUENCE</scope>
    <source>
        <strain evidence="1">CHK188-20938</strain>
    </source>
</reference>